<protein>
    <submittedName>
        <fullName evidence="1">Alternative protein MYOM1</fullName>
    </submittedName>
</protein>
<reference evidence="1" key="1">
    <citation type="journal article" date="2013" name="PLoS ONE">
        <title>Direct detection of alternative open reading frames translation products in human significantly expands the proteome.</title>
        <authorList>
            <person name="Vanderperre B."/>
            <person name="Lucier J.-F."/>
            <person name="Motard J."/>
            <person name="Tremblay G."/>
            <person name="Vanderperre S."/>
            <person name="Wisztorski M."/>
            <person name="Salzet M."/>
            <person name="Boisvert F.-M."/>
            <person name="Roucou X."/>
        </authorList>
    </citation>
    <scope>NUCLEOTIDE SEQUENCE</scope>
</reference>
<sequence length="40" mass="4815">MKASIQSVYGWENIMNNIVLMSLFEMLMQRLKEPQLLPWM</sequence>
<gene>
    <name evidence="1" type="primary">MYOM1</name>
</gene>
<proteinExistence type="predicted"/>
<dbReference type="OrthoDB" id="8776562at2759"/>
<name>L8E928_HUMAN</name>
<accession>L8E928</accession>
<evidence type="ECO:0000313" key="1">
    <source>
        <dbReference type="EMBL" id="CCQ43236.1"/>
    </source>
</evidence>
<dbReference type="AlphaFoldDB" id="L8E928"/>
<organism evidence="1">
    <name type="scientific">Homo sapiens</name>
    <name type="common">Human</name>
    <dbReference type="NCBI Taxonomy" id="9606"/>
    <lineage>
        <taxon>Eukaryota</taxon>
        <taxon>Metazoa</taxon>
        <taxon>Chordata</taxon>
        <taxon>Craniata</taxon>
        <taxon>Vertebrata</taxon>
        <taxon>Euteleostomi</taxon>
        <taxon>Mammalia</taxon>
        <taxon>Eutheria</taxon>
        <taxon>Euarchontoglires</taxon>
        <taxon>Primates</taxon>
        <taxon>Haplorrhini</taxon>
        <taxon>Catarrhini</taxon>
        <taxon>Hominidae</taxon>
        <taxon>Homo</taxon>
    </lineage>
</organism>
<dbReference type="ChiTaRS" id="MYOM1">
    <property type="organism name" value="human"/>
</dbReference>
<dbReference type="EMBL" id="HF583739">
    <property type="protein sequence ID" value="CCQ43236.1"/>
    <property type="molecule type" value="Genomic_DNA"/>
</dbReference>